<name>A0AAV0D468_9ASTE</name>
<feature type="compositionally biased region" description="Polar residues" evidence="1">
    <location>
        <begin position="58"/>
        <end position="76"/>
    </location>
</feature>
<accession>A0AAV0D468</accession>
<dbReference type="PANTHER" id="PTHR33889:SF7">
    <property type="entry name" value="OS04G0681850 PROTEIN"/>
    <property type="match status" value="1"/>
</dbReference>
<keyword evidence="4" id="KW-1185">Reference proteome</keyword>
<sequence length="160" mass="18275">MVIKECKPHKSLKKLHNSFSYKVQYKENKIQKHPSMEEAELPFDSEQPPDNQLGPLSPASTFQTHGQGEGETSQNGRPKLTENQRMRIVAKFLRMSSEGKLQRGCISTIAKEFKVRRETMSRLWNKAKSQMQEGVAINVQSKMKGKVGRKNIALDSEKMK</sequence>
<dbReference type="Pfam" id="PF24964">
    <property type="entry name" value="DUF7769"/>
    <property type="match status" value="1"/>
</dbReference>
<dbReference type="InterPro" id="IPR056671">
    <property type="entry name" value="DUF7769"/>
</dbReference>
<feature type="region of interest" description="Disordered" evidence="1">
    <location>
        <begin position="30"/>
        <end position="84"/>
    </location>
</feature>
<reference evidence="3" key="1">
    <citation type="submission" date="2022-07" db="EMBL/GenBank/DDBJ databases">
        <authorList>
            <person name="Macas J."/>
            <person name="Novak P."/>
            <person name="Neumann P."/>
        </authorList>
    </citation>
    <scope>NUCLEOTIDE SEQUENCE</scope>
</reference>
<protein>
    <recommendedName>
        <fullName evidence="2">DUF7769 domain-containing protein</fullName>
    </recommendedName>
</protein>
<gene>
    <name evidence="3" type="ORF">CEPIT_LOCUS11413</name>
</gene>
<dbReference type="AlphaFoldDB" id="A0AAV0D468"/>
<organism evidence="3 4">
    <name type="scientific">Cuscuta epithymum</name>
    <dbReference type="NCBI Taxonomy" id="186058"/>
    <lineage>
        <taxon>Eukaryota</taxon>
        <taxon>Viridiplantae</taxon>
        <taxon>Streptophyta</taxon>
        <taxon>Embryophyta</taxon>
        <taxon>Tracheophyta</taxon>
        <taxon>Spermatophyta</taxon>
        <taxon>Magnoliopsida</taxon>
        <taxon>eudicotyledons</taxon>
        <taxon>Gunneridae</taxon>
        <taxon>Pentapetalae</taxon>
        <taxon>asterids</taxon>
        <taxon>lamiids</taxon>
        <taxon>Solanales</taxon>
        <taxon>Convolvulaceae</taxon>
        <taxon>Cuscuteae</taxon>
        <taxon>Cuscuta</taxon>
        <taxon>Cuscuta subgen. Cuscuta</taxon>
    </lineage>
</organism>
<evidence type="ECO:0000256" key="1">
    <source>
        <dbReference type="SAM" id="MobiDB-lite"/>
    </source>
</evidence>
<dbReference type="Proteomes" id="UP001152523">
    <property type="component" value="Unassembled WGS sequence"/>
</dbReference>
<dbReference type="EMBL" id="CAMAPF010000065">
    <property type="protein sequence ID" value="CAH9090742.1"/>
    <property type="molecule type" value="Genomic_DNA"/>
</dbReference>
<proteinExistence type="predicted"/>
<feature type="domain" description="DUF7769" evidence="2">
    <location>
        <begin position="80"/>
        <end position="134"/>
    </location>
</feature>
<feature type="non-terminal residue" evidence="3">
    <location>
        <position position="160"/>
    </location>
</feature>
<evidence type="ECO:0000259" key="2">
    <source>
        <dbReference type="Pfam" id="PF24964"/>
    </source>
</evidence>
<dbReference type="PANTHER" id="PTHR33889">
    <property type="entry name" value="OS04G0681850 PROTEIN"/>
    <property type="match status" value="1"/>
</dbReference>
<comment type="caution">
    <text evidence="3">The sequence shown here is derived from an EMBL/GenBank/DDBJ whole genome shotgun (WGS) entry which is preliminary data.</text>
</comment>
<evidence type="ECO:0000313" key="3">
    <source>
        <dbReference type="EMBL" id="CAH9090742.1"/>
    </source>
</evidence>
<evidence type="ECO:0000313" key="4">
    <source>
        <dbReference type="Proteomes" id="UP001152523"/>
    </source>
</evidence>